<evidence type="ECO:0000313" key="1">
    <source>
        <dbReference type="EMBL" id="ABF54321.1"/>
    </source>
</evidence>
<keyword evidence="2" id="KW-1185">Reference proteome</keyword>
<dbReference type="STRING" id="317655.Sala_2615"/>
<accession>Q1GPV1</accession>
<dbReference type="Proteomes" id="UP000006578">
    <property type="component" value="Chromosome"/>
</dbReference>
<sequence length="105" mass="12216">MRRIRRLSPHLRYRRFTKRPKRTTTLRLSANPLNRRSAAAATYPAVHHVEGVLKRWRAAHPRCGVSGRGSLRHFLYYFASLLRSQILVESALFLRLLIIPVARTS</sequence>
<gene>
    <name evidence="1" type="ordered locus">Sala_2615</name>
</gene>
<protein>
    <submittedName>
        <fullName evidence="1">Uncharacterized protein</fullName>
    </submittedName>
</protein>
<dbReference type="HOGENOM" id="CLU_2234835_0_0_5"/>
<evidence type="ECO:0000313" key="2">
    <source>
        <dbReference type="Proteomes" id="UP000006578"/>
    </source>
</evidence>
<dbReference type="KEGG" id="sal:Sala_2615"/>
<organism evidence="1 2">
    <name type="scientific">Sphingopyxis alaskensis (strain DSM 13593 / LMG 18877 / RB2256)</name>
    <name type="common">Sphingomonas alaskensis</name>
    <dbReference type="NCBI Taxonomy" id="317655"/>
    <lineage>
        <taxon>Bacteria</taxon>
        <taxon>Pseudomonadati</taxon>
        <taxon>Pseudomonadota</taxon>
        <taxon>Alphaproteobacteria</taxon>
        <taxon>Sphingomonadales</taxon>
        <taxon>Sphingomonadaceae</taxon>
        <taxon>Sphingopyxis</taxon>
    </lineage>
</organism>
<name>Q1GPV1_SPHAL</name>
<proteinExistence type="predicted"/>
<dbReference type="AlphaFoldDB" id="Q1GPV1"/>
<dbReference type="EMBL" id="CP000356">
    <property type="protein sequence ID" value="ABF54321.1"/>
    <property type="molecule type" value="Genomic_DNA"/>
</dbReference>
<reference evidence="1 2" key="1">
    <citation type="journal article" date="2009" name="Proc. Natl. Acad. Sci. U.S.A.">
        <title>The genomic basis of trophic strategy in marine bacteria.</title>
        <authorList>
            <person name="Lauro F.M."/>
            <person name="McDougald D."/>
            <person name="Thomas T."/>
            <person name="Williams T.J."/>
            <person name="Egan S."/>
            <person name="Rice S."/>
            <person name="DeMaere M.Z."/>
            <person name="Ting L."/>
            <person name="Ertan H."/>
            <person name="Johnson J."/>
            <person name="Ferriera S."/>
            <person name="Lapidus A."/>
            <person name="Anderson I."/>
            <person name="Kyrpides N."/>
            <person name="Munk A.C."/>
            <person name="Detter C."/>
            <person name="Han C.S."/>
            <person name="Brown M.V."/>
            <person name="Robb F.T."/>
            <person name="Kjelleberg S."/>
            <person name="Cavicchioli R."/>
        </authorList>
    </citation>
    <scope>NUCLEOTIDE SEQUENCE [LARGE SCALE GENOMIC DNA]</scope>
    <source>
        <strain evidence="2">DSM 13593 / LMG 18877 / RB2256</strain>
    </source>
</reference>